<dbReference type="EMBL" id="JAGGKT010000002">
    <property type="protein sequence ID" value="MBP1931063.1"/>
    <property type="molecule type" value="Genomic_DNA"/>
</dbReference>
<dbReference type="SUPFAM" id="SSF48179">
    <property type="entry name" value="6-phosphogluconate dehydrogenase C-terminal domain-like"/>
    <property type="match status" value="1"/>
</dbReference>
<evidence type="ECO:0000256" key="1">
    <source>
        <dbReference type="ARBA" id="ARBA00009080"/>
    </source>
</evidence>
<dbReference type="InterPro" id="IPR029154">
    <property type="entry name" value="HIBADH-like_NADP-bd"/>
</dbReference>
<evidence type="ECO:0000313" key="6">
    <source>
        <dbReference type="EMBL" id="MBP1931063.1"/>
    </source>
</evidence>
<dbReference type="InterPro" id="IPR006115">
    <property type="entry name" value="6PGDH_NADP-bd"/>
</dbReference>
<feature type="domain" description="3-hydroxyisobutyrate dehydrogenase-like NAD-binding" evidence="5">
    <location>
        <begin position="168"/>
        <end position="288"/>
    </location>
</feature>
<dbReference type="Pfam" id="PF03446">
    <property type="entry name" value="NAD_binding_2"/>
    <property type="match status" value="1"/>
</dbReference>
<dbReference type="Proteomes" id="UP001519343">
    <property type="component" value="Unassembled WGS sequence"/>
</dbReference>
<feature type="domain" description="6-phosphogluconate dehydrogenase NADP-binding" evidence="4">
    <location>
        <begin position="4"/>
        <end position="165"/>
    </location>
</feature>
<dbReference type="InterPro" id="IPR008927">
    <property type="entry name" value="6-PGluconate_DH-like_C_sf"/>
</dbReference>
<keyword evidence="2 6" id="KW-0560">Oxidoreductase</keyword>
<keyword evidence="7" id="KW-1185">Reference proteome</keyword>
<evidence type="ECO:0000259" key="4">
    <source>
        <dbReference type="Pfam" id="PF03446"/>
    </source>
</evidence>
<accession>A0ABS4GLC3</accession>
<sequence length="301" mass="33155">MGKTIGFIGLGNMGFPMAKRLLEHGYKIRCYDKNENASSSLQEFGAIASTLSDIVDQSNTIILMLPHSQIVNEVIKQLTTIYSSYRYRKEVLTIIDMSSSFPLDTRNNAEELAVLGIQLLDAPVSGGVKKAINGQLTIMVGGPDTVFTDHYDLLRTMGEKIFYTGSSGSGHLIKALNNYLSAAHMLATCEAVHILSQFGVDPKIGVDVFNHSSGKSISTDYKFPQFILNGQFNSGFSLELHKKDIGIAKELLDHMGDSTPLMKLLYDTYTQAKDDLGGQPDHTEIFRFVSTYTTFNKGDSK</sequence>
<dbReference type="PIRSF" id="PIRSF000103">
    <property type="entry name" value="HIBADH"/>
    <property type="match status" value="1"/>
</dbReference>
<evidence type="ECO:0000313" key="7">
    <source>
        <dbReference type="Proteomes" id="UP001519343"/>
    </source>
</evidence>
<dbReference type="Pfam" id="PF14833">
    <property type="entry name" value="NAD_binding_11"/>
    <property type="match status" value="1"/>
</dbReference>
<reference evidence="6 7" key="1">
    <citation type="submission" date="2021-03" db="EMBL/GenBank/DDBJ databases">
        <title>Genomic Encyclopedia of Type Strains, Phase IV (KMG-IV): sequencing the most valuable type-strain genomes for metagenomic binning, comparative biology and taxonomic classification.</title>
        <authorList>
            <person name="Goeker M."/>
        </authorList>
    </citation>
    <scope>NUCLEOTIDE SEQUENCE [LARGE SCALE GENOMIC DNA]</scope>
    <source>
        <strain evidence="6 7">DSM 24738</strain>
    </source>
</reference>
<dbReference type="GO" id="GO:0008442">
    <property type="term" value="F:3-hydroxyisobutyrate dehydrogenase activity"/>
    <property type="evidence" value="ECO:0007669"/>
    <property type="project" value="UniProtKB-EC"/>
</dbReference>
<organism evidence="6 7">
    <name type="scientific">Ammoniphilus resinae</name>
    <dbReference type="NCBI Taxonomy" id="861532"/>
    <lineage>
        <taxon>Bacteria</taxon>
        <taxon>Bacillati</taxon>
        <taxon>Bacillota</taxon>
        <taxon>Bacilli</taxon>
        <taxon>Bacillales</taxon>
        <taxon>Paenibacillaceae</taxon>
        <taxon>Aneurinibacillus group</taxon>
        <taxon>Ammoniphilus</taxon>
    </lineage>
</organism>
<dbReference type="SUPFAM" id="SSF51735">
    <property type="entry name" value="NAD(P)-binding Rossmann-fold domains"/>
    <property type="match status" value="1"/>
</dbReference>
<dbReference type="InterPro" id="IPR015815">
    <property type="entry name" value="HIBADH-related"/>
</dbReference>
<dbReference type="PANTHER" id="PTHR22981:SF84">
    <property type="entry name" value="3-HYDROXYISOBUTYRATE DEHYDROGENASE"/>
    <property type="match status" value="1"/>
</dbReference>
<dbReference type="Gene3D" id="3.40.50.720">
    <property type="entry name" value="NAD(P)-binding Rossmann-like Domain"/>
    <property type="match status" value="1"/>
</dbReference>
<dbReference type="InterPro" id="IPR013328">
    <property type="entry name" value="6PGD_dom2"/>
</dbReference>
<gene>
    <name evidence="6" type="ORF">J2Z37_001060</name>
</gene>
<keyword evidence="3" id="KW-0520">NAD</keyword>
<dbReference type="InterPro" id="IPR036291">
    <property type="entry name" value="NAD(P)-bd_dom_sf"/>
</dbReference>
<comment type="similarity">
    <text evidence="1">Belongs to the HIBADH-related family.</text>
</comment>
<dbReference type="InterPro" id="IPR002204">
    <property type="entry name" value="3-OH-isobutyrate_DH-rel_CS"/>
</dbReference>
<dbReference type="Gene3D" id="1.10.1040.10">
    <property type="entry name" value="N-(1-d-carboxylethyl)-l-norvaline Dehydrogenase, domain 2"/>
    <property type="match status" value="1"/>
</dbReference>
<proteinExistence type="inferred from homology"/>
<evidence type="ECO:0000259" key="5">
    <source>
        <dbReference type="Pfam" id="PF14833"/>
    </source>
</evidence>
<dbReference type="EC" id="1.1.1.31" evidence="6"/>
<evidence type="ECO:0000256" key="3">
    <source>
        <dbReference type="ARBA" id="ARBA00023027"/>
    </source>
</evidence>
<dbReference type="RefSeq" id="WP_209809160.1">
    <property type="nucleotide sequence ID" value="NZ_JAGGKT010000002.1"/>
</dbReference>
<comment type="caution">
    <text evidence="6">The sequence shown here is derived from an EMBL/GenBank/DDBJ whole genome shotgun (WGS) entry which is preliminary data.</text>
</comment>
<dbReference type="PROSITE" id="PS00895">
    <property type="entry name" value="3_HYDROXYISOBUT_DH"/>
    <property type="match status" value="1"/>
</dbReference>
<name>A0ABS4GLC3_9BACL</name>
<dbReference type="PANTHER" id="PTHR22981">
    <property type="entry name" value="3-HYDROXYISOBUTYRATE DEHYDROGENASE-RELATED"/>
    <property type="match status" value="1"/>
</dbReference>
<protein>
    <submittedName>
        <fullName evidence="6">3-hydroxyisobutyrate dehydrogenase</fullName>
        <ecNumber evidence="6">1.1.1.31</ecNumber>
    </submittedName>
</protein>
<evidence type="ECO:0000256" key="2">
    <source>
        <dbReference type="ARBA" id="ARBA00023002"/>
    </source>
</evidence>